<dbReference type="Proteomes" id="UP001162318">
    <property type="component" value="Unassembled WGS sequence"/>
</dbReference>
<sequence length="120" mass="13491">MNRSTLPLHRRTRTERRVLAMLRGEEQRIGLAAIDSFARLRRIAIECGLRIQPPGARYVSDDELVLLASLADAQRLSSAPTIPLDERLTADIRSCAELLIRNNLRLSPLTLYSGRGARRS</sequence>
<dbReference type="GeneID" id="57777229"/>
<protein>
    <submittedName>
        <fullName evidence="1">Uncharacterized protein</fullName>
    </submittedName>
</protein>
<gene>
    <name evidence="1" type="ORF">N5J77_06525</name>
</gene>
<proteinExistence type="predicted"/>
<name>A0AA42WUA6_SPHYA</name>
<accession>A0AA42WUA6</accession>
<reference evidence="1" key="1">
    <citation type="submission" date="2022-09" db="EMBL/GenBank/DDBJ databases">
        <title>Intensive care unit water sources are persistently colonized with multi-drug resistant bacteria and are the site of extensive horizontal gene transfer of antibiotic resistance genes.</title>
        <authorList>
            <person name="Diorio-Toth L."/>
        </authorList>
    </citation>
    <scope>NUCLEOTIDE SEQUENCE</scope>
    <source>
        <strain evidence="1">GD03659</strain>
    </source>
</reference>
<evidence type="ECO:0000313" key="1">
    <source>
        <dbReference type="EMBL" id="MDH2130773.1"/>
    </source>
</evidence>
<comment type="caution">
    <text evidence="1">The sequence shown here is derived from an EMBL/GenBank/DDBJ whole genome shotgun (WGS) entry which is preliminary data.</text>
</comment>
<evidence type="ECO:0000313" key="2">
    <source>
        <dbReference type="Proteomes" id="UP001162318"/>
    </source>
</evidence>
<organism evidence="1 2">
    <name type="scientific">Sphingobium yanoikuyae</name>
    <name type="common">Sphingomonas yanoikuyae</name>
    <dbReference type="NCBI Taxonomy" id="13690"/>
    <lineage>
        <taxon>Bacteria</taxon>
        <taxon>Pseudomonadati</taxon>
        <taxon>Pseudomonadota</taxon>
        <taxon>Alphaproteobacteria</taxon>
        <taxon>Sphingomonadales</taxon>
        <taxon>Sphingomonadaceae</taxon>
        <taxon>Sphingobium</taxon>
    </lineage>
</organism>
<dbReference type="EMBL" id="JAOCKX010000006">
    <property type="protein sequence ID" value="MDH2130773.1"/>
    <property type="molecule type" value="Genomic_DNA"/>
</dbReference>
<dbReference type="AlphaFoldDB" id="A0AA42WUA6"/>
<dbReference type="RefSeq" id="WP_234792498.1">
    <property type="nucleotide sequence ID" value="NZ_CP023741.1"/>
</dbReference>